<name>A0ABR1BGZ0_NECAM</name>
<dbReference type="Proteomes" id="UP001303046">
    <property type="component" value="Unassembled WGS sequence"/>
</dbReference>
<evidence type="ECO:0000313" key="2">
    <source>
        <dbReference type="Proteomes" id="UP001303046"/>
    </source>
</evidence>
<accession>A0ABR1BGZ0</accession>
<proteinExistence type="predicted"/>
<organism evidence="1 2">
    <name type="scientific">Necator americanus</name>
    <name type="common">Human hookworm</name>
    <dbReference type="NCBI Taxonomy" id="51031"/>
    <lineage>
        <taxon>Eukaryota</taxon>
        <taxon>Metazoa</taxon>
        <taxon>Ecdysozoa</taxon>
        <taxon>Nematoda</taxon>
        <taxon>Chromadorea</taxon>
        <taxon>Rhabditida</taxon>
        <taxon>Rhabditina</taxon>
        <taxon>Rhabditomorpha</taxon>
        <taxon>Strongyloidea</taxon>
        <taxon>Ancylostomatidae</taxon>
        <taxon>Bunostominae</taxon>
        <taxon>Necator</taxon>
    </lineage>
</organism>
<reference evidence="1 2" key="1">
    <citation type="submission" date="2023-08" db="EMBL/GenBank/DDBJ databases">
        <title>A Necator americanus chromosomal reference genome.</title>
        <authorList>
            <person name="Ilik V."/>
            <person name="Petrzelkova K.J."/>
            <person name="Pardy F."/>
            <person name="Fuh T."/>
            <person name="Niatou-Singa F.S."/>
            <person name="Gouil Q."/>
            <person name="Baker L."/>
            <person name="Ritchie M.E."/>
            <person name="Jex A.R."/>
            <person name="Gazzola D."/>
            <person name="Li H."/>
            <person name="Toshio Fujiwara R."/>
            <person name="Zhan B."/>
            <person name="Aroian R.V."/>
            <person name="Pafco B."/>
            <person name="Schwarz E.M."/>
        </authorList>
    </citation>
    <scope>NUCLEOTIDE SEQUENCE [LARGE SCALE GENOMIC DNA]</scope>
    <source>
        <strain evidence="1 2">Aroian</strain>
        <tissue evidence="1">Whole animal</tissue>
    </source>
</reference>
<sequence>MSARSRTAFGPDRISSEHLKQLPPVLNNTLARLFTRCLSDARFLNRGRPTRPRYCARREIYMASATITQSAYLLSVIYKLLARVILNRIGITLGEGQPCEATRCRSVSLLSS</sequence>
<comment type="caution">
    <text evidence="1">The sequence shown here is derived from an EMBL/GenBank/DDBJ whole genome shotgun (WGS) entry which is preliminary data.</text>
</comment>
<keyword evidence="2" id="KW-1185">Reference proteome</keyword>
<evidence type="ECO:0000313" key="1">
    <source>
        <dbReference type="EMBL" id="KAK6725782.1"/>
    </source>
</evidence>
<dbReference type="EMBL" id="JAVFWL010000001">
    <property type="protein sequence ID" value="KAK6725782.1"/>
    <property type="molecule type" value="Genomic_DNA"/>
</dbReference>
<gene>
    <name evidence="1" type="primary">Necator_chrI.g349</name>
    <name evidence="1" type="ORF">RB195_004228</name>
</gene>
<protein>
    <submittedName>
        <fullName evidence="1">Uncharacterized protein</fullName>
    </submittedName>
</protein>